<keyword evidence="1" id="KW-0812">Transmembrane</keyword>
<accession>A0A6J6DZ95</accession>
<feature type="transmembrane region" description="Helical" evidence="1">
    <location>
        <begin position="126"/>
        <end position="152"/>
    </location>
</feature>
<feature type="transmembrane region" description="Helical" evidence="1">
    <location>
        <begin position="49"/>
        <end position="77"/>
    </location>
</feature>
<dbReference type="AlphaFoldDB" id="A0A6J6DZ95"/>
<keyword evidence="1" id="KW-0472">Membrane</keyword>
<protein>
    <submittedName>
        <fullName evidence="2">Unannotated protein</fullName>
    </submittedName>
</protein>
<reference evidence="2" key="1">
    <citation type="submission" date="2020-05" db="EMBL/GenBank/DDBJ databases">
        <authorList>
            <person name="Chiriac C."/>
            <person name="Salcher M."/>
            <person name="Ghai R."/>
            <person name="Kavagutti S V."/>
        </authorList>
    </citation>
    <scope>NUCLEOTIDE SEQUENCE</scope>
</reference>
<keyword evidence="1" id="KW-1133">Transmembrane helix</keyword>
<evidence type="ECO:0000256" key="1">
    <source>
        <dbReference type="SAM" id="Phobius"/>
    </source>
</evidence>
<feature type="transmembrane region" description="Helical" evidence="1">
    <location>
        <begin position="6"/>
        <end position="29"/>
    </location>
</feature>
<feature type="transmembrane region" description="Helical" evidence="1">
    <location>
        <begin position="164"/>
        <end position="190"/>
    </location>
</feature>
<evidence type="ECO:0000313" key="2">
    <source>
        <dbReference type="EMBL" id="CAB4568484.1"/>
    </source>
</evidence>
<organism evidence="2">
    <name type="scientific">freshwater metagenome</name>
    <dbReference type="NCBI Taxonomy" id="449393"/>
    <lineage>
        <taxon>unclassified sequences</taxon>
        <taxon>metagenomes</taxon>
        <taxon>ecological metagenomes</taxon>
    </lineage>
</organism>
<dbReference type="InterPro" id="IPR051790">
    <property type="entry name" value="Cytochrome_c-biogenesis_DsbD"/>
</dbReference>
<dbReference type="EMBL" id="CAEZSR010000085">
    <property type="protein sequence ID" value="CAB4568484.1"/>
    <property type="molecule type" value="Genomic_DNA"/>
</dbReference>
<name>A0A6J6DZ95_9ZZZZ</name>
<feature type="transmembrane region" description="Helical" evidence="1">
    <location>
        <begin position="250"/>
        <end position="270"/>
    </location>
</feature>
<proteinExistence type="predicted"/>
<feature type="transmembrane region" description="Helical" evidence="1">
    <location>
        <begin position="83"/>
        <end position="105"/>
    </location>
</feature>
<dbReference type="PANTHER" id="PTHR31272">
    <property type="entry name" value="CYTOCHROME C-TYPE BIOGENESIS PROTEIN HI_1454-RELATED"/>
    <property type="match status" value="1"/>
</dbReference>
<sequence length="285" mass="30230">MNLSLSFIRGMVAAVNPCGFVLLPTYLLYFLGLQSSDAGQRRAPMRRALVVSAAVSAGFLSVFLAVGLVSELFTSWIEQHAKYVTPVIGAALIVLGVAMLFGYKLPIATPTVDAGGGRDRTVRSMFFYGIAYATASIGCTIGLFLATLFGTAEREGYAAGVANIVAYGAGMALLISALTVTLAVANSGLLRVLRTGMQHIQTIAGAFVLLSGLYLVWYFWIVDVREDSDPITSAVENVQIEAQNFLNDHWQATGIVLALIVAGAFAVSLLGRRPQPPHTDPPGAE</sequence>
<gene>
    <name evidence="2" type="ORF">UFOPK1493_02239</name>
</gene>
<feature type="transmembrane region" description="Helical" evidence="1">
    <location>
        <begin position="202"/>
        <end position="220"/>
    </location>
</feature>
<dbReference type="PANTHER" id="PTHR31272:SF4">
    <property type="entry name" value="CYTOCHROME C-TYPE BIOGENESIS PROTEIN HI_1454-RELATED"/>
    <property type="match status" value="1"/>
</dbReference>